<feature type="region of interest" description="Disordered" evidence="1">
    <location>
        <begin position="49"/>
        <end position="79"/>
    </location>
</feature>
<organism evidence="2 3">
    <name type="scientific">Bugula neritina</name>
    <name type="common">Brown bryozoan</name>
    <name type="synonym">Sertularia neritina</name>
    <dbReference type="NCBI Taxonomy" id="10212"/>
    <lineage>
        <taxon>Eukaryota</taxon>
        <taxon>Metazoa</taxon>
        <taxon>Spiralia</taxon>
        <taxon>Lophotrochozoa</taxon>
        <taxon>Bryozoa</taxon>
        <taxon>Gymnolaemata</taxon>
        <taxon>Cheilostomatida</taxon>
        <taxon>Flustrina</taxon>
        <taxon>Buguloidea</taxon>
        <taxon>Bugulidae</taxon>
        <taxon>Bugula</taxon>
    </lineage>
</organism>
<proteinExistence type="predicted"/>
<reference evidence="2" key="1">
    <citation type="submission" date="2020-06" db="EMBL/GenBank/DDBJ databases">
        <title>Draft genome of Bugula neritina, a colonial animal packing powerful symbionts and potential medicines.</title>
        <authorList>
            <person name="Rayko M."/>
        </authorList>
    </citation>
    <scope>NUCLEOTIDE SEQUENCE [LARGE SCALE GENOMIC DNA]</scope>
    <source>
        <strain evidence="2">Kwan_BN1</strain>
    </source>
</reference>
<evidence type="ECO:0000313" key="2">
    <source>
        <dbReference type="EMBL" id="KAF6024043.1"/>
    </source>
</evidence>
<comment type="caution">
    <text evidence="2">The sequence shown here is derived from an EMBL/GenBank/DDBJ whole genome shotgun (WGS) entry which is preliminary data.</text>
</comment>
<dbReference type="AlphaFoldDB" id="A0A7J7JDU6"/>
<protein>
    <submittedName>
        <fullName evidence="2">Uncharacterized protein</fullName>
    </submittedName>
</protein>
<evidence type="ECO:0000256" key="1">
    <source>
        <dbReference type="SAM" id="MobiDB-lite"/>
    </source>
</evidence>
<accession>A0A7J7JDU6</accession>
<sequence length="347" mass="38292">MDLQKEFRSLLESNKKYFRLLNESPSAVVDYLEDEEDYKDKMAASITKPTTVGTSGGSSNPLPTAQPSNKSRSTLPTYQESPSVLPVVQSNALLPNSNPILPNIQTSSTLLPVQSVLTLAQARTRPLETQSALAASTNLEDLIIKKRCSTNLEQITSDFIATNGGHEPPPIRYEKLSHKHSILPSTSRIYVNTDDVEDLANQTFSNRKGEKNIEKKFKQLKPIEKANPSLREVFDNSKAMIEMMKLNSSYNTDVTIGLSRVMNSKLSSSNLVATDSLMVSKPKVMSKNPFGTTATTQNTGYKVTKLGEARPKLPVLRTIDEQLKNTYQSLLPSVSGKRITSKLGSLR</sequence>
<dbReference type="EMBL" id="VXIV02002628">
    <property type="protein sequence ID" value="KAF6024043.1"/>
    <property type="molecule type" value="Genomic_DNA"/>
</dbReference>
<evidence type="ECO:0000313" key="3">
    <source>
        <dbReference type="Proteomes" id="UP000593567"/>
    </source>
</evidence>
<name>A0A7J7JDU6_BUGNE</name>
<keyword evidence="3" id="KW-1185">Reference proteome</keyword>
<gene>
    <name evidence="2" type="ORF">EB796_017649</name>
</gene>
<dbReference type="Proteomes" id="UP000593567">
    <property type="component" value="Unassembled WGS sequence"/>
</dbReference>